<evidence type="ECO:0000313" key="3">
    <source>
        <dbReference type="Proteomes" id="UP000030121"/>
    </source>
</evidence>
<feature type="chain" id="PRO_5001991951" description="DUF1735 domain-containing protein" evidence="1">
    <location>
        <begin position="25"/>
        <end position="332"/>
    </location>
</feature>
<keyword evidence="3" id="KW-1185">Reference proteome</keyword>
<dbReference type="eggNOG" id="ENOG5033B2V">
    <property type="taxonomic scope" value="Bacteria"/>
</dbReference>
<dbReference type="PROSITE" id="PS51257">
    <property type="entry name" value="PROKAR_LIPOPROTEIN"/>
    <property type="match status" value="1"/>
</dbReference>
<reference evidence="2 3" key="1">
    <citation type="submission" date="2013-09" db="EMBL/GenBank/DDBJ databases">
        <authorList>
            <person name="Zeng Z."/>
            <person name="Chen C."/>
        </authorList>
    </citation>
    <scope>NUCLEOTIDE SEQUENCE [LARGE SCALE GENOMIC DNA]</scope>
    <source>
        <strain evidence="2 3">GH29-5</strain>
    </source>
</reference>
<dbReference type="Proteomes" id="UP000030121">
    <property type="component" value="Unassembled WGS sequence"/>
</dbReference>
<dbReference type="RefSeq" id="WP_026979467.1">
    <property type="nucleotide sequence ID" value="NZ_AUCZ01000003.1"/>
</dbReference>
<comment type="caution">
    <text evidence="2">The sequence shown here is derived from an EMBL/GenBank/DDBJ whole genome shotgun (WGS) entry which is preliminary data.</text>
</comment>
<proteinExistence type="predicted"/>
<dbReference type="STRING" id="1121899.GCA_000430025_00693"/>
<dbReference type="AlphaFoldDB" id="A0A0A2MBL9"/>
<accession>A0A0A2MBL9</accession>
<dbReference type="OrthoDB" id="1359955at2"/>
<sequence>MKIYNFKNLLAVAALSMLVTSCNDDDTLADVRNAKPVVTVDNILASANEGEELTFTLTVDKPSSTPMDFKVELYANGSTASFRDFDCSGVETDIAEGGYSQGPIGYKLVFPAYAETFQFTITPKLDLLTEGNEVLKLRIASSGNGAGLVASASEIITINISDVINNNVGFELEWAQTTTDIHGTIFDGTYATPTSTAYFSDWDFDFWLEDELGNEVNGGTYPGATANSPEFFTMESTLPDGNYYLYVDLWQAGPAPAVPFNHDLKVNMSKYGVWSKTINIPLTSNDSFSDYVAIVEKAGDIYTVYDINSGDVIISGKVSKLKNKMKHKANRK</sequence>
<protein>
    <recommendedName>
        <fullName evidence="4">DUF1735 domain-containing protein</fullName>
    </recommendedName>
</protein>
<evidence type="ECO:0000313" key="2">
    <source>
        <dbReference type="EMBL" id="KGO88853.1"/>
    </source>
</evidence>
<feature type="signal peptide" evidence="1">
    <location>
        <begin position="1"/>
        <end position="24"/>
    </location>
</feature>
<evidence type="ECO:0008006" key="4">
    <source>
        <dbReference type="Google" id="ProtNLM"/>
    </source>
</evidence>
<dbReference type="EMBL" id="JRLW01000014">
    <property type="protein sequence ID" value="KGO88853.1"/>
    <property type="molecule type" value="Genomic_DNA"/>
</dbReference>
<keyword evidence="1" id="KW-0732">Signal</keyword>
<name>A0A0A2MBL9_9FLAO</name>
<dbReference type="InterPro" id="IPR038081">
    <property type="entry name" value="CalX-like_sf"/>
</dbReference>
<organism evidence="2 3">
    <name type="scientific">Flavobacterium suncheonense GH29-5 = DSM 17707</name>
    <dbReference type="NCBI Taxonomy" id="1121899"/>
    <lineage>
        <taxon>Bacteria</taxon>
        <taxon>Pseudomonadati</taxon>
        <taxon>Bacteroidota</taxon>
        <taxon>Flavobacteriia</taxon>
        <taxon>Flavobacteriales</taxon>
        <taxon>Flavobacteriaceae</taxon>
        <taxon>Flavobacterium</taxon>
    </lineage>
</organism>
<gene>
    <name evidence="2" type="ORF">Q764_10565</name>
</gene>
<dbReference type="Gene3D" id="2.60.40.2030">
    <property type="match status" value="1"/>
</dbReference>
<evidence type="ECO:0000256" key="1">
    <source>
        <dbReference type="SAM" id="SignalP"/>
    </source>
</evidence>
<dbReference type="SUPFAM" id="SSF141072">
    <property type="entry name" value="CalX-like"/>
    <property type="match status" value="1"/>
</dbReference>